<dbReference type="PANTHER" id="PTHR33653">
    <property type="entry name" value="RIBONUCLEASE VAPC2"/>
    <property type="match status" value="1"/>
</dbReference>
<accession>A0ABU4PP59</accession>
<dbReference type="CDD" id="cd18731">
    <property type="entry name" value="PIN_NgFitB-like"/>
    <property type="match status" value="1"/>
</dbReference>
<reference evidence="10 11" key="1">
    <citation type="submission" date="2023-11" db="EMBL/GenBank/DDBJ databases">
        <title>MicrobeMod: A computational toolkit for identifying prokaryotic methylation and restriction-modification with nanopore sequencing.</title>
        <authorList>
            <person name="Crits-Christoph A."/>
            <person name="Kang S.C."/>
            <person name="Lee H."/>
            <person name="Ostrov N."/>
        </authorList>
    </citation>
    <scope>NUCLEOTIDE SEQUENCE [LARGE SCALE GENOMIC DNA]</scope>
    <source>
        <strain evidence="10 11">ATCC 14820</strain>
    </source>
</reference>
<organism evidence="10 11">
    <name type="scientific">Sphingomonas echinoides</name>
    <dbReference type="NCBI Taxonomy" id="59803"/>
    <lineage>
        <taxon>Bacteria</taxon>
        <taxon>Pseudomonadati</taxon>
        <taxon>Pseudomonadota</taxon>
        <taxon>Alphaproteobacteria</taxon>
        <taxon>Sphingomonadales</taxon>
        <taxon>Sphingomonadaceae</taxon>
        <taxon>Sphingomonas</taxon>
    </lineage>
</organism>
<keyword evidence="3 8" id="KW-0540">Nuclease</keyword>
<keyword evidence="5 8" id="KW-0378">Hydrolase</keyword>
<evidence type="ECO:0000256" key="4">
    <source>
        <dbReference type="ARBA" id="ARBA00022723"/>
    </source>
</evidence>
<evidence type="ECO:0000256" key="5">
    <source>
        <dbReference type="ARBA" id="ARBA00022801"/>
    </source>
</evidence>
<dbReference type="InterPro" id="IPR050556">
    <property type="entry name" value="Type_II_TA_system_RNase"/>
</dbReference>
<evidence type="ECO:0000256" key="2">
    <source>
        <dbReference type="ARBA" id="ARBA00022649"/>
    </source>
</evidence>
<gene>
    <name evidence="8" type="primary">vapC</name>
    <name evidence="10" type="ORF">SIL82_14195</name>
</gene>
<dbReference type="Pfam" id="PF01850">
    <property type="entry name" value="PIN"/>
    <property type="match status" value="1"/>
</dbReference>
<evidence type="ECO:0000256" key="7">
    <source>
        <dbReference type="ARBA" id="ARBA00038093"/>
    </source>
</evidence>
<evidence type="ECO:0000256" key="8">
    <source>
        <dbReference type="HAMAP-Rule" id="MF_00265"/>
    </source>
</evidence>
<sequence>MILVDTNVWSELTKPHGDPAVLAWLEAHDEDLALSVMVVAEIQYGIALPGAAHKRPFLQPWLEGLRARYYHHTLRFEGADADHYGRIAALPEVKAREPQVFDMLIAAQARSRAIPVATRNTRDFAWTGVELIDPWRA</sequence>
<comment type="similarity">
    <text evidence="7 8">Belongs to the PINc/VapC protein family.</text>
</comment>
<comment type="function">
    <text evidence="8">Toxic component of a toxin-antitoxin (TA) system. An RNase.</text>
</comment>
<evidence type="ECO:0000256" key="3">
    <source>
        <dbReference type="ARBA" id="ARBA00022722"/>
    </source>
</evidence>
<dbReference type="HAMAP" id="MF_00265">
    <property type="entry name" value="VapC_Nob1"/>
    <property type="match status" value="1"/>
</dbReference>
<keyword evidence="8" id="KW-0800">Toxin</keyword>
<dbReference type="EMBL" id="JAWXXV010000001">
    <property type="protein sequence ID" value="MDX5985405.1"/>
    <property type="molecule type" value="Genomic_DNA"/>
</dbReference>
<dbReference type="SUPFAM" id="SSF88723">
    <property type="entry name" value="PIN domain-like"/>
    <property type="match status" value="1"/>
</dbReference>
<dbReference type="InterPro" id="IPR029060">
    <property type="entry name" value="PIN-like_dom_sf"/>
</dbReference>
<feature type="binding site" evidence="8">
    <location>
        <position position="102"/>
    </location>
    <ligand>
        <name>Mg(2+)</name>
        <dbReference type="ChEBI" id="CHEBI:18420"/>
    </ligand>
</feature>
<protein>
    <recommendedName>
        <fullName evidence="8">Ribonuclease VapC</fullName>
        <shortName evidence="8">RNase VapC</shortName>
        <ecNumber evidence="8">3.1.-.-</ecNumber>
    </recommendedName>
    <alternativeName>
        <fullName evidence="8">Toxin VapC</fullName>
    </alternativeName>
</protein>
<dbReference type="PANTHER" id="PTHR33653:SF1">
    <property type="entry name" value="RIBONUCLEASE VAPC2"/>
    <property type="match status" value="1"/>
</dbReference>
<evidence type="ECO:0000256" key="6">
    <source>
        <dbReference type="ARBA" id="ARBA00022842"/>
    </source>
</evidence>
<dbReference type="EC" id="3.1.-.-" evidence="8"/>
<comment type="cofactor">
    <cofactor evidence="1 8">
        <name>Mg(2+)</name>
        <dbReference type="ChEBI" id="CHEBI:18420"/>
    </cofactor>
</comment>
<feature type="domain" description="PIN" evidence="9">
    <location>
        <begin position="2"/>
        <end position="124"/>
    </location>
</feature>
<comment type="caution">
    <text evidence="10">The sequence shown here is derived from an EMBL/GenBank/DDBJ whole genome shotgun (WGS) entry which is preliminary data.</text>
</comment>
<keyword evidence="4 8" id="KW-0479">Metal-binding</keyword>
<dbReference type="Gene3D" id="3.40.50.1010">
    <property type="entry name" value="5'-nuclease"/>
    <property type="match status" value="1"/>
</dbReference>
<keyword evidence="2 8" id="KW-1277">Toxin-antitoxin system</keyword>
<keyword evidence="11" id="KW-1185">Reference proteome</keyword>
<dbReference type="InterPro" id="IPR022907">
    <property type="entry name" value="VapC_family"/>
</dbReference>
<name>A0ABU4PP59_9SPHN</name>
<dbReference type="Proteomes" id="UP001279660">
    <property type="component" value="Unassembled WGS sequence"/>
</dbReference>
<evidence type="ECO:0000313" key="11">
    <source>
        <dbReference type="Proteomes" id="UP001279660"/>
    </source>
</evidence>
<keyword evidence="6 8" id="KW-0460">Magnesium</keyword>
<evidence type="ECO:0000313" key="10">
    <source>
        <dbReference type="EMBL" id="MDX5985405.1"/>
    </source>
</evidence>
<evidence type="ECO:0000259" key="9">
    <source>
        <dbReference type="Pfam" id="PF01850"/>
    </source>
</evidence>
<dbReference type="InterPro" id="IPR002716">
    <property type="entry name" value="PIN_dom"/>
</dbReference>
<dbReference type="RefSeq" id="WP_010408181.1">
    <property type="nucleotide sequence ID" value="NZ_JAWXXV010000001.1"/>
</dbReference>
<proteinExistence type="inferred from homology"/>
<feature type="binding site" evidence="8">
    <location>
        <position position="5"/>
    </location>
    <ligand>
        <name>Mg(2+)</name>
        <dbReference type="ChEBI" id="CHEBI:18420"/>
    </ligand>
</feature>
<evidence type="ECO:0000256" key="1">
    <source>
        <dbReference type="ARBA" id="ARBA00001946"/>
    </source>
</evidence>